<keyword evidence="3" id="KW-1185">Reference proteome</keyword>
<evidence type="ECO:0000313" key="2">
    <source>
        <dbReference type="EMBL" id="VDO73872.1"/>
    </source>
</evidence>
<organism evidence="4">
    <name type="scientific">Schistosoma curassoni</name>
    <dbReference type="NCBI Taxonomy" id="6186"/>
    <lineage>
        <taxon>Eukaryota</taxon>
        <taxon>Metazoa</taxon>
        <taxon>Spiralia</taxon>
        <taxon>Lophotrochozoa</taxon>
        <taxon>Platyhelminthes</taxon>
        <taxon>Trematoda</taxon>
        <taxon>Digenea</taxon>
        <taxon>Strigeidida</taxon>
        <taxon>Schistosomatoidea</taxon>
        <taxon>Schistosomatidae</taxon>
        <taxon>Schistosoma</taxon>
    </lineage>
</organism>
<feature type="compositionally biased region" description="Polar residues" evidence="1">
    <location>
        <begin position="64"/>
        <end position="77"/>
    </location>
</feature>
<protein>
    <submittedName>
        <fullName evidence="2 4">Uncharacterized protein</fullName>
    </submittedName>
</protein>
<sequence>MGASAVVTNLHDYHGAPPTSDYLQSTIPRSRIVTNRGYQLQNTTTTITSPTNTELDEFCRISRSPSTPGLSNSNFTHTLRVDPAGDMDKELNSTDNSIDPVTNDEEFARQIQAIVHENNQHLYS</sequence>
<evidence type="ECO:0000313" key="4">
    <source>
        <dbReference type="WBParaSite" id="SCUD_0000233801-mRNA-1"/>
    </source>
</evidence>
<name>A0A183JI15_9TREM</name>
<dbReference type="Proteomes" id="UP000279833">
    <property type="component" value="Unassembled WGS sequence"/>
</dbReference>
<proteinExistence type="predicted"/>
<dbReference type="WBParaSite" id="SCUD_0000233801-mRNA-1">
    <property type="protein sequence ID" value="SCUD_0000233801-mRNA-1"/>
    <property type="gene ID" value="SCUD_0000233801"/>
</dbReference>
<dbReference type="EMBL" id="UZAK01002222">
    <property type="protein sequence ID" value="VDO73872.1"/>
    <property type="molecule type" value="Genomic_DNA"/>
</dbReference>
<evidence type="ECO:0000313" key="3">
    <source>
        <dbReference type="Proteomes" id="UP000279833"/>
    </source>
</evidence>
<reference evidence="4" key="1">
    <citation type="submission" date="2016-06" db="UniProtKB">
        <authorList>
            <consortium name="WormBaseParasite"/>
        </authorList>
    </citation>
    <scope>IDENTIFICATION</scope>
</reference>
<feature type="region of interest" description="Disordered" evidence="1">
    <location>
        <begin position="64"/>
        <end position="101"/>
    </location>
</feature>
<gene>
    <name evidence="2" type="ORF">SCUD_LOCUS2339</name>
</gene>
<evidence type="ECO:0000256" key="1">
    <source>
        <dbReference type="SAM" id="MobiDB-lite"/>
    </source>
</evidence>
<accession>A0A183JI15</accession>
<dbReference type="AlphaFoldDB" id="A0A183JI15"/>
<reference evidence="2 3" key="2">
    <citation type="submission" date="2018-11" db="EMBL/GenBank/DDBJ databases">
        <authorList>
            <consortium name="Pathogen Informatics"/>
        </authorList>
    </citation>
    <scope>NUCLEOTIDE SEQUENCE [LARGE SCALE GENOMIC DNA]</scope>
    <source>
        <strain evidence="2">Dakar</strain>
        <strain evidence="3">Dakar, Senegal</strain>
    </source>
</reference>